<evidence type="ECO:0000256" key="1">
    <source>
        <dbReference type="ARBA" id="ARBA00004123"/>
    </source>
</evidence>
<name>A0A5J4NBD1_9TREM</name>
<dbReference type="InterPro" id="IPR013083">
    <property type="entry name" value="Znf_RING/FYVE/PHD"/>
</dbReference>
<protein>
    <recommendedName>
        <fullName evidence="11">PHD-type domain-containing protein</fullName>
    </recommendedName>
</protein>
<keyword evidence="2" id="KW-0479">Metal-binding</keyword>
<evidence type="ECO:0000313" key="12">
    <source>
        <dbReference type="EMBL" id="KAA3672817.1"/>
    </source>
</evidence>
<dbReference type="PANTHER" id="PTHR45888">
    <property type="entry name" value="HL01030P-RELATED"/>
    <property type="match status" value="1"/>
</dbReference>
<dbReference type="CDD" id="cd15526">
    <property type="entry name" value="PHD1_MOZ_d4"/>
    <property type="match status" value="1"/>
</dbReference>
<feature type="region of interest" description="Disordered" evidence="10">
    <location>
        <begin position="262"/>
        <end position="284"/>
    </location>
</feature>
<keyword evidence="6" id="KW-0805">Transcription regulation</keyword>
<proteinExistence type="predicted"/>
<evidence type="ECO:0000256" key="6">
    <source>
        <dbReference type="ARBA" id="ARBA00023015"/>
    </source>
</evidence>
<evidence type="ECO:0000313" key="13">
    <source>
        <dbReference type="Proteomes" id="UP000324629"/>
    </source>
</evidence>
<evidence type="ECO:0000256" key="3">
    <source>
        <dbReference type="ARBA" id="ARBA00022737"/>
    </source>
</evidence>
<evidence type="ECO:0000259" key="11">
    <source>
        <dbReference type="PROSITE" id="PS50016"/>
    </source>
</evidence>
<dbReference type="EMBL" id="QNGE01004521">
    <property type="protein sequence ID" value="KAA3672817.1"/>
    <property type="molecule type" value="Genomic_DNA"/>
</dbReference>
<dbReference type="InterPro" id="IPR011011">
    <property type="entry name" value="Znf_FYVE_PHD"/>
</dbReference>
<dbReference type="InterPro" id="IPR001965">
    <property type="entry name" value="Znf_PHD"/>
</dbReference>
<accession>A0A5J4NBD1</accession>
<dbReference type="Gene3D" id="3.30.40.10">
    <property type="entry name" value="Zinc/RING finger domain, C3HC4 (zinc finger)"/>
    <property type="match status" value="1"/>
</dbReference>
<evidence type="ECO:0000256" key="5">
    <source>
        <dbReference type="ARBA" id="ARBA00022833"/>
    </source>
</evidence>
<feature type="domain" description="PHD-type" evidence="11">
    <location>
        <begin position="164"/>
        <end position="220"/>
    </location>
</feature>
<keyword evidence="4 9" id="KW-0863">Zinc-finger</keyword>
<feature type="compositionally biased region" description="Low complexity" evidence="10">
    <location>
        <begin position="263"/>
        <end position="273"/>
    </location>
</feature>
<dbReference type="SUPFAM" id="SSF57903">
    <property type="entry name" value="FYVE/PHD zinc finger"/>
    <property type="match status" value="1"/>
</dbReference>
<evidence type="ECO:0000256" key="4">
    <source>
        <dbReference type="ARBA" id="ARBA00022771"/>
    </source>
</evidence>
<evidence type="ECO:0000256" key="8">
    <source>
        <dbReference type="ARBA" id="ARBA00023242"/>
    </source>
</evidence>
<keyword evidence="5" id="KW-0862">Zinc</keyword>
<evidence type="ECO:0000256" key="9">
    <source>
        <dbReference type="PROSITE-ProRule" id="PRU00146"/>
    </source>
</evidence>
<evidence type="ECO:0000256" key="10">
    <source>
        <dbReference type="SAM" id="MobiDB-lite"/>
    </source>
</evidence>
<dbReference type="AlphaFoldDB" id="A0A5J4NBD1"/>
<keyword evidence="8" id="KW-0539">Nucleus</keyword>
<comment type="subcellular location">
    <subcellularLocation>
        <location evidence="1">Nucleus</location>
    </subcellularLocation>
</comment>
<dbReference type="PROSITE" id="PS50016">
    <property type="entry name" value="ZF_PHD_2"/>
    <property type="match status" value="1"/>
</dbReference>
<organism evidence="12 13">
    <name type="scientific">Paragonimus westermani</name>
    <dbReference type="NCBI Taxonomy" id="34504"/>
    <lineage>
        <taxon>Eukaryota</taxon>
        <taxon>Metazoa</taxon>
        <taxon>Spiralia</taxon>
        <taxon>Lophotrochozoa</taxon>
        <taxon>Platyhelminthes</taxon>
        <taxon>Trematoda</taxon>
        <taxon>Digenea</taxon>
        <taxon>Plagiorchiida</taxon>
        <taxon>Troglotremata</taxon>
        <taxon>Troglotrematidae</taxon>
        <taxon>Paragonimus</taxon>
    </lineage>
</organism>
<dbReference type="InterPro" id="IPR019787">
    <property type="entry name" value="Znf_PHD-finger"/>
</dbReference>
<dbReference type="Pfam" id="PF00628">
    <property type="entry name" value="PHD"/>
    <property type="match status" value="1"/>
</dbReference>
<keyword evidence="7" id="KW-0804">Transcription</keyword>
<keyword evidence="3" id="KW-0677">Repeat</keyword>
<dbReference type="GO" id="GO:0005634">
    <property type="term" value="C:nucleus"/>
    <property type="evidence" value="ECO:0007669"/>
    <property type="project" value="UniProtKB-SubCell"/>
</dbReference>
<dbReference type="Proteomes" id="UP000324629">
    <property type="component" value="Unassembled WGS sequence"/>
</dbReference>
<reference evidence="12 13" key="1">
    <citation type="journal article" date="2019" name="Gigascience">
        <title>Whole-genome sequence of the oriental lung fluke Paragonimus westermani.</title>
        <authorList>
            <person name="Oey H."/>
            <person name="Zakrzewski M."/>
            <person name="Narain K."/>
            <person name="Devi K.R."/>
            <person name="Agatsuma T."/>
            <person name="Nawaratna S."/>
            <person name="Gobert G.N."/>
            <person name="Jones M.K."/>
            <person name="Ragan M.A."/>
            <person name="McManus D.P."/>
            <person name="Krause L."/>
        </authorList>
    </citation>
    <scope>NUCLEOTIDE SEQUENCE [LARGE SCALE GENOMIC DNA]</scope>
    <source>
        <strain evidence="12 13">IND2009</strain>
    </source>
</reference>
<comment type="caution">
    <text evidence="12">The sequence shown here is derived from an EMBL/GenBank/DDBJ whole genome shotgun (WGS) entry which is preliminary data.</text>
</comment>
<evidence type="ECO:0000256" key="7">
    <source>
        <dbReference type="ARBA" id="ARBA00023163"/>
    </source>
</evidence>
<keyword evidence="13" id="KW-1185">Reference proteome</keyword>
<dbReference type="GO" id="GO:0008270">
    <property type="term" value="F:zinc ion binding"/>
    <property type="evidence" value="ECO:0007669"/>
    <property type="project" value="UniProtKB-KW"/>
</dbReference>
<dbReference type="SMART" id="SM00249">
    <property type="entry name" value="PHD"/>
    <property type="match status" value="2"/>
</dbReference>
<sequence>MKSSGVKTHGAPVSSGFCNNEFSNEGVLEKIDSETSDLPQAVKRYLRQRRVSGAPSEESMKSPKGICELHNPDVTQERPGALIYKRSRRPSKVIPICGLCLGTPKRNEHTGLPEDLIACWACGQSGELNDLYVSHSAHSHPTCLKMPPELVARIRLLRWHCVDCKCCCLCQTNSRPQSGCNGSDLLLCDSCDRGFHMSCLEPKMTELPEGTWICPICTPRTVKTEESNSLFDPRLDAISLKDQLTQQEIDWMYQVLNLGGHASPDGRSPSSVDSSRKSTECGTSRLSMNLSSNPLPSVCKASSSTSLKSSTGHSNSVKLSKRLVQKSLTTWAIPKSCASPNKTPPKFKQKILDTTASWSPVAFECIQNICLHFNMYSSIVFLNLESDQGVQSV</sequence>
<gene>
    <name evidence="12" type="ORF">DEA37_0002874</name>
</gene>
<evidence type="ECO:0000256" key="2">
    <source>
        <dbReference type="ARBA" id="ARBA00022723"/>
    </source>
</evidence>
<dbReference type="PANTHER" id="PTHR45888:SF4">
    <property type="entry name" value="PHD FINGER PROTEIN 10"/>
    <property type="match status" value="1"/>
</dbReference>
<feature type="region of interest" description="Disordered" evidence="10">
    <location>
        <begin position="50"/>
        <end position="70"/>
    </location>
</feature>